<evidence type="ECO:0008006" key="6">
    <source>
        <dbReference type="Google" id="ProtNLM"/>
    </source>
</evidence>
<feature type="compositionally biased region" description="Low complexity" evidence="1">
    <location>
        <begin position="187"/>
        <end position="209"/>
    </location>
</feature>
<dbReference type="InParanoid" id="A0A177C2J7"/>
<accession>A0A177C2J7</accession>
<dbReference type="RefSeq" id="XP_018031484.1">
    <property type="nucleotide sequence ID" value="XM_018183681.1"/>
</dbReference>
<dbReference type="OrthoDB" id="3798519at2759"/>
<dbReference type="AlphaFoldDB" id="A0A177C2J7"/>
<feature type="chain" id="PRO_5008057611" description="Extracellular membrane protein CFEM domain-containing protein" evidence="3">
    <location>
        <begin position="38"/>
        <end position="327"/>
    </location>
</feature>
<sequence length="327" mass="35129">MYFAGLANPFTPRADFPIKPLYHCLFVYVFLAAFCHAETYTDAACNAAVLTMNSCASRWDSIRTECTNSVTTNTVWPGPCECAYYRNDLPCFDEQVLCAAQVWTQVPQWFRDGVTSCLMKDASYTIRAQLGNAQNPFLVSGIAGILATTSGTFASSAGSSAQTSLGASAATAQETSLSSGAVSTTLESRVTTQEQTSTTTQRSPTPSSSLTGSATQRNGLSTGAKAGIGMGVSLGVIAAVFLCLFWFMRRRRAPVHSKFSTESGSEASELHGQCAEIHEASSTMVWPTNELVGSFPGKPDNGLESEMDGNGLHGCYWRRYELEGRMH</sequence>
<feature type="region of interest" description="Disordered" evidence="1">
    <location>
        <begin position="178"/>
        <end position="218"/>
    </location>
</feature>
<evidence type="ECO:0000256" key="3">
    <source>
        <dbReference type="SAM" id="SignalP"/>
    </source>
</evidence>
<feature type="transmembrane region" description="Helical" evidence="2">
    <location>
        <begin position="226"/>
        <end position="248"/>
    </location>
</feature>
<feature type="signal peptide" evidence="3">
    <location>
        <begin position="1"/>
        <end position="37"/>
    </location>
</feature>
<evidence type="ECO:0000256" key="2">
    <source>
        <dbReference type="SAM" id="Phobius"/>
    </source>
</evidence>
<reference evidence="4 5" key="1">
    <citation type="submission" date="2016-05" db="EMBL/GenBank/DDBJ databases">
        <title>Comparative analysis of secretome profiles of manganese(II)-oxidizing ascomycete fungi.</title>
        <authorList>
            <consortium name="DOE Joint Genome Institute"/>
            <person name="Zeiner C.A."/>
            <person name="Purvine S.O."/>
            <person name="Zink E.M."/>
            <person name="Wu S."/>
            <person name="Pasa-Tolic L."/>
            <person name="Chaput D.L."/>
            <person name="Haridas S."/>
            <person name="Grigoriev I.V."/>
            <person name="Santelli C.M."/>
            <person name="Hansel C.M."/>
        </authorList>
    </citation>
    <scope>NUCLEOTIDE SEQUENCE [LARGE SCALE GENOMIC DNA]</scope>
    <source>
        <strain evidence="4 5">AP3s5-JAC2a</strain>
    </source>
</reference>
<evidence type="ECO:0000313" key="5">
    <source>
        <dbReference type="Proteomes" id="UP000077069"/>
    </source>
</evidence>
<dbReference type="GeneID" id="28767167"/>
<keyword evidence="2" id="KW-1133">Transmembrane helix</keyword>
<dbReference type="Proteomes" id="UP000077069">
    <property type="component" value="Unassembled WGS sequence"/>
</dbReference>
<proteinExistence type="predicted"/>
<organism evidence="4 5">
    <name type="scientific">Paraphaeosphaeria sporulosa</name>
    <dbReference type="NCBI Taxonomy" id="1460663"/>
    <lineage>
        <taxon>Eukaryota</taxon>
        <taxon>Fungi</taxon>
        <taxon>Dikarya</taxon>
        <taxon>Ascomycota</taxon>
        <taxon>Pezizomycotina</taxon>
        <taxon>Dothideomycetes</taxon>
        <taxon>Pleosporomycetidae</taxon>
        <taxon>Pleosporales</taxon>
        <taxon>Massarineae</taxon>
        <taxon>Didymosphaeriaceae</taxon>
        <taxon>Paraphaeosphaeria</taxon>
    </lineage>
</organism>
<evidence type="ECO:0000256" key="1">
    <source>
        <dbReference type="SAM" id="MobiDB-lite"/>
    </source>
</evidence>
<dbReference type="EMBL" id="KV441558">
    <property type="protein sequence ID" value="OAG01119.1"/>
    <property type="molecule type" value="Genomic_DNA"/>
</dbReference>
<keyword evidence="5" id="KW-1185">Reference proteome</keyword>
<evidence type="ECO:0000313" key="4">
    <source>
        <dbReference type="EMBL" id="OAG01119.1"/>
    </source>
</evidence>
<keyword evidence="2" id="KW-0812">Transmembrane</keyword>
<protein>
    <recommendedName>
        <fullName evidence="6">Extracellular membrane protein CFEM domain-containing protein</fullName>
    </recommendedName>
</protein>
<keyword evidence="3" id="KW-0732">Signal</keyword>
<gene>
    <name evidence="4" type="ORF">CC84DRAFT_1229870</name>
</gene>
<name>A0A177C2J7_9PLEO</name>
<keyword evidence="2" id="KW-0472">Membrane</keyword>